<reference evidence="1 2" key="1">
    <citation type="journal article" date="2013" name="PLoS ONE">
        <title>Assembly-driven community genomics of a hypersaline microbial ecosystem.</title>
        <authorList>
            <person name="Podell S."/>
            <person name="Ugalde J.A."/>
            <person name="Narasingarao P."/>
            <person name="Banfield J.F."/>
            <person name="Heidelberg K.B."/>
            <person name="Allen E.E."/>
        </authorList>
    </citation>
    <scope>NUCLEOTIDE SEQUENCE [LARGE SCALE GENOMIC DNA]</scope>
    <source>
        <strain evidence="2">J07HQW1</strain>
    </source>
</reference>
<evidence type="ECO:0000313" key="2">
    <source>
        <dbReference type="Proteomes" id="UP000030649"/>
    </source>
</evidence>
<dbReference type="AlphaFoldDB" id="U1MQT2"/>
<dbReference type="HOGENOM" id="CLU_195707_0_0_2"/>
<accession>U1MQT2</accession>
<dbReference type="EMBL" id="KE356560">
    <property type="protein sequence ID" value="ERG92404.1"/>
    <property type="molecule type" value="Genomic_DNA"/>
</dbReference>
<protein>
    <recommendedName>
        <fullName evidence="3">Small CPxCG-related zinc finger protein</fullName>
    </recommendedName>
</protein>
<name>U1MQT2_9EURY</name>
<dbReference type="STRING" id="1238424.J07HQW1_02447"/>
<dbReference type="Proteomes" id="UP000030649">
    <property type="component" value="Unassembled WGS sequence"/>
</dbReference>
<proteinExistence type="predicted"/>
<organism evidence="1 2">
    <name type="scientific">Haloquadratum walsbyi J07HQW1</name>
    <dbReference type="NCBI Taxonomy" id="1238424"/>
    <lineage>
        <taxon>Archaea</taxon>
        <taxon>Methanobacteriati</taxon>
        <taxon>Methanobacteriota</taxon>
        <taxon>Stenosarchaea group</taxon>
        <taxon>Halobacteria</taxon>
        <taxon>Halobacteriales</taxon>
        <taxon>Haloferacaceae</taxon>
        <taxon>Haloquadratum</taxon>
    </lineage>
</organism>
<gene>
    <name evidence="1" type="ORF">J07HQW1_02447</name>
</gene>
<evidence type="ECO:0008006" key="3">
    <source>
        <dbReference type="Google" id="ProtNLM"/>
    </source>
</evidence>
<sequence>MTESYICPQCGHTEDRPYRVRLIILTCPVCEENGQFLHTSFRDRLKTIPEDARPAGWEEMPLDEQMEYAIREGLIEIDLTGPMEE</sequence>
<evidence type="ECO:0000313" key="1">
    <source>
        <dbReference type="EMBL" id="ERG92404.1"/>
    </source>
</evidence>